<feature type="domain" description="Carbohydrate kinase PfkB" evidence="3">
    <location>
        <begin position="7"/>
        <end position="274"/>
    </location>
</feature>
<keyword evidence="1" id="KW-0808">Transferase</keyword>
<dbReference type="InterPro" id="IPR011611">
    <property type="entry name" value="PfkB_dom"/>
</dbReference>
<dbReference type="GO" id="GO:0016301">
    <property type="term" value="F:kinase activity"/>
    <property type="evidence" value="ECO:0007669"/>
    <property type="project" value="UniProtKB-KW"/>
</dbReference>
<evidence type="ECO:0000313" key="5">
    <source>
        <dbReference type="Proteomes" id="UP000500857"/>
    </source>
</evidence>
<dbReference type="InterPro" id="IPR052562">
    <property type="entry name" value="Ketohexokinase-related"/>
</dbReference>
<organism evidence="4 5">
    <name type="scientific">Oxynema aestuarii AP17</name>
    <dbReference type="NCBI Taxonomy" id="2064643"/>
    <lineage>
        <taxon>Bacteria</taxon>
        <taxon>Bacillati</taxon>
        <taxon>Cyanobacteriota</taxon>
        <taxon>Cyanophyceae</taxon>
        <taxon>Oscillatoriophycideae</taxon>
        <taxon>Oscillatoriales</taxon>
        <taxon>Oscillatoriaceae</taxon>
        <taxon>Oxynema</taxon>
        <taxon>Oxynema aestuarii</taxon>
    </lineage>
</organism>
<gene>
    <name evidence="4" type="ORF">HCG48_06500</name>
</gene>
<dbReference type="InterPro" id="IPR002139">
    <property type="entry name" value="Ribo/fructo_kinase"/>
</dbReference>
<dbReference type="PRINTS" id="PR00990">
    <property type="entry name" value="RIBOKINASE"/>
</dbReference>
<keyword evidence="5" id="KW-1185">Reference proteome</keyword>
<dbReference type="InterPro" id="IPR029056">
    <property type="entry name" value="Ribokinase-like"/>
</dbReference>
<dbReference type="SUPFAM" id="SSF53613">
    <property type="entry name" value="Ribokinase-like"/>
    <property type="match status" value="1"/>
</dbReference>
<keyword evidence="2 4" id="KW-0418">Kinase</keyword>
<evidence type="ECO:0000256" key="1">
    <source>
        <dbReference type="ARBA" id="ARBA00022679"/>
    </source>
</evidence>
<reference evidence="4 5" key="1">
    <citation type="submission" date="2020-04" db="EMBL/GenBank/DDBJ databases">
        <authorList>
            <person name="Basu S."/>
            <person name="Maruthanayagam V."/>
            <person name="Chakraborty S."/>
            <person name="Pramanik A."/>
            <person name="Mukherjee J."/>
            <person name="Brink B."/>
        </authorList>
    </citation>
    <scope>NUCLEOTIDE SEQUENCE [LARGE SCALE GENOMIC DNA]</scope>
    <source>
        <strain evidence="4 5">AP17</strain>
    </source>
</reference>
<dbReference type="PANTHER" id="PTHR42774">
    <property type="entry name" value="PHOSPHOTRANSFERASE SYSTEM TRANSPORT PROTEIN"/>
    <property type="match status" value="1"/>
</dbReference>
<dbReference type="PANTHER" id="PTHR42774:SF3">
    <property type="entry name" value="KETOHEXOKINASE"/>
    <property type="match status" value="1"/>
</dbReference>
<accession>A0A6H1TVU8</accession>
<sequence>MQYQGLFVGLTTIDLLYLTPRYPSRNQKVVASESTIAPGGPVTNAAIAFTRLGDRAKLLSVVGKHPITALIRADLERYGVDLHDLDGDRTESPPVSSIVVTEGTGDRAVISINATKTTIASDRVSEADLDKINLLAIDGHQMALSAKLAAIAKLQNIPVAIDGGSWKPGFEQVLPHVDYAICSANFFPPDCSTHEQVFEYLSRFNIPHIAITHGGKAIQYFSEGERGLIPVPTVDAINTLGAGDIFHGAFYFSILREQFIEALTSAAQIAAQACRFFGEDRIDRAIAAYRQWGT</sequence>
<dbReference type="EMBL" id="CP051167">
    <property type="protein sequence ID" value="QIZ70267.1"/>
    <property type="molecule type" value="Genomic_DNA"/>
</dbReference>
<name>A0A6H1TVU8_9CYAN</name>
<dbReference type="Pfam" id="PF00294">
    <property type="entry name" value="PfkB"/>
    <property type="match status" value="1"/>
</dbReference>
<dbReference type="AlphaFoldDB" id="A0A6H1TVU8"/>
<dbReference type="KEGG" id="oxy:HCG48_06500"/>
<dbReference type="RefSeq" id="WP_168568422.1">
    <property type="nucleotide sequence ID" value="NZ_CP051167.1"/>
</dbReference>
<evidence type="ECO:0000313" key="4">
    <source>
        <dbReference type="EMBL" id="QIZ70267.1"/>
    </source>
</evidence>
<evidence type="ECO:0000259" key="3">
    <source>
        <dbReference type="Pfam" id="PF00294"/>
    </source>
</evidence>
<dbReference type="Proteomes" id="UP000500857">
    <property type="component" value="Chromosome"/>
</dbReference>
<protein>
    <submittedName>
        <fullName evidence="4">Sugar kinase</fullName>
    </submittedName>
</protein>
<dbReference type="CDD" id="cd01945">
    <property type="entry name" value="ribokinase_group_B"/>
    <property type="match status" value="1"/>
</dbReference>
<dbReference type="Gene3D" id="3.40.1190.20">
    <property type="match status" value="1"/>
</dbReference>
<proteinExistence type="predicted"/>
<evidence type="ECO:0000256" key="2">
    <source>
        <dbReference type="ARBA" id="ARBA00022777"/>
    </source>
</evidence>